<dbReference type="Pfam" id="PF14417">
    <property type="entry name" value="MEDS"/>
    <property type="match status" value="1"/>
</dbReference>
<dbReference type="InterPro" id="IPR047718">
    <property type="entry name" value="RsbA-like_anti_sig"/>
</dbReference>
<dbReference type="NCBIfam" id="NF041045">
    <property type="entry name" value="RsbA_anti_sig"/>
    <property type="match status" value="1"/>
</dbReference>
<dbReference type="PANTHER" id="PTHR35526">
    <property type="entry name" value="ANTI-SIGMA-F FACTOR RSBW-RELATED"/>
    <property type="match status" value="1"/>
</dbReference>
<evidence type="ECO:0000259" key="3">
    <source>
        <dbReference type="Pfam" id="PF14417"/>
    </source>
</evidence>
<organism evidence="4 5">
    <name type="scientific">Glycomyces terrestris</name>
    <dbReference type="NCBI Taxonomy" id="2493553"/>
    <lineage>
        <taxon>Bacteria</taxon>
        <taxon>Bacillati</taxon>
        <taxon>Actinomycetota</taxon>
        <taxon>Actinomycetes</taxon>
        <taxon>Glycomycetales</taxon>
        <taxon>Glycomycetaceae</taxon>
        <taxon>Glycomyces</taxon>
    </lineage>
</organism>
<feature type="domain" description="MEDS" evidence="3">
    <location>
        <begin position="30"/>
        <end position="174"/>
    </location>
</feature>
<protein>
    <submittedName>
        <fullName evidence="4">Sensor histidine kinase</fullName>
    </submittedName>
</protein>
<dbReference type="CDD" id="cd16936">
    <property type="entry name" value="HATPase_RsbW-like"/>
    <property type="match status" value="1"/>
</dbReference>
<dbReference type="Pfam" id="PF13581">
    <property type="entry name" value="HATPase_c_2"/>
    <property type="match status" value="1"/>
</dbReference>
<keyword evidence="4" id="KW-0808">Transferase</keyword>
<keyword evidence="4" id="KW-0418">Kinase</keyword>
<name>A0A426USZ9_9ACTN</name>
<dbReference type="Gene3D" id="3.30.565.10">
    <property type="entry name" value="Histidine kinase-like ATPase, C-terminal domain"/>
    <property type="match status" value="1"/>
</dbReference>
<dbReference type="EMBL" id="RSEB01000006">
    <property type="protein sequence ID" value="RRR96783.1"/>
    <property type="molecule type" value="Genomic_DNA"/>
</dbReference>
<dbReference type="InterPro" id="IPR003594">
    <property type="entry name" value="HATPase_dom"/>
</dbReference>
<sequence>MEPYWSGVRRQVRSPWLAAASGRAAEDPFDHCALHYVGDQEYLEGTVPFIDAALAAGDPVAVAVPGPSLRLLRGALGDAVQHVQMLDMAEVGANPGCIITKVLRDFADRHAGRRVHLIEEPTWPARTAAEYPACALHEALVNLAFTGRDAAILCPYDCAGLQAQWIADSQATHPMLVDRAGRRPSRSYDPDRVIADSNRPLDPRPWTAIERQVDRDTIDNARWFATSYGRSAGLGSLQLVDLEIAVTELATLCVLYGGGAGTIRLWSDKKQLLCEVEGIGPLTDPLAGHRPFTEDHAQGRSLLMVHHVVDLLRTYTGPCGTTARFHLRLP</sequence>
<feature type="domain" description="Histidine kinase/HSP90-like ATPase" evidence="2">
    <location>
        <begin position="216"/>
        <end position="325"/>
    </location>
</feature>
<keyword evidence="5" id="KW-1185">Reference proteome</keyword>
<dbReference type="Proteomes" id="UP000277256">
    <property type="component" value="Unassembled WGS sequence"/>
</dbReference>
<keyword evidence="1" id="KW-0723">Serine/threonine-protein kinase</keyword>
<evidence type="ECO:0000313" key="4">
    <source>
        <dbReference type="EMBL" id="RRR96783.1"/>
    </source>
</evidence>
<evidence type="ECO:0000256" key="1">
    <source>
        <dbReference type="ARBA" id="ARBA00022527"/>
    </source>
</evidence>
<evidence type="ECO:0000313" key="5">
    <source>
        <dbReference type="Proteomes" id="UP000277256"/>
    </source>
</evidence>
<gene>
    <name evidence="4" type="ORF">EIW28_20250</name>
</gene>
<dbReference type="InterPro" id="IPR050267">
    <property type="entry name" value="Anti-sigma-factor_SerPK"/>
</dbReference>
<proteinExistence type="predicted"/>
<dbReference type="GO" id="GO:0004674">
    <property type="term" value="F:protein serine/threonine kinase activity"/>
    <property type="evidence" value="ECO:0007669"/>
    <property type="project" value="UniProtKB-KW"/>
</dbReference>
<dbReference type="OrthoDB" id="4088450at2"/>
<dbReference type="InterPro" id="IPR025847">
    <property type="entry name" value="MEDS_domain"/>
</dbReference>
<evidence type="ECO:0000259" key="2">
    <source>
        <dbReference type="Pfam" id="PF13581"/>
    </source>
</evidence>
<reference evidence="4 5" key="1">
    <citation type="submission" date="2018-12" db="EMBL/GenBank/DDBJ databases">
        <title>Glycomyces sp. YIM 121974 draft genome.</title>
        <authorList>
            <person name="Li Q."/>
        </authorList>
    </citation>
    <scope>NUCLEOTIDE SEQUENCE [LARGE SCALE GENOMIC DNA]</scope>
    <source>
        <strain evidence="4 5">YIM 121974</strain>
    </source>
</reference>
<dbReference type="AlphaFoldDB" id="A0A426USZ9"/>
<dbReference type="PANTHER" id="PTHR35526:SF3">
    <property type="entry name" value="ANTI-SIGMA-F FACTOR RSBW"/>
    <property type="match status" value="1"/>
</dbReference>
<comment type="caution">
    <text evidence="4">The sequence shown here is derived from an EMBL/GenBank/DDBJ whole genome shotgun (WGS) entry which is preliminary data.</text>
</comment>
<accession>A0A426USZ9</accession>
<dbReference type="InterPro" id="IPR036890">
    <property type="entry name" value="HATPase_C_sf"/>
</dbReference>